<dbReference type="CDD" id="cd00201">
    <property type="entry name" value="WW"/>
    <property type="match status" value="1"/>
</dbReference>
<dbReference type="InterPro" id="IPR036020">
    <property type="entry name" value="WW_dom_sf"/>
</dbReference>
<feature type="compositionally biased region" description="Low complexity" evidence="1">
    <location>
        <begin position="1"/>
        <end position="14"/>
    </location>
</feature>
<evidence type="ECO:0000256" key="1">
    <source>
        <dbReference type="SAM" id="MobiDB-lite"/>
    </source>
</evidence>
<comment type="caution">
    <text evidence="3">The sequence shown here is derived from an EMBL/GenBank/DDBJ whole genome shotgun (WGS) entry which is preliminary data.</text>
</comment>
<dbReference type="PROSITE" id="PS01159">
    <property type="entry name" value="WW_DOMAIN_1"/>
    <property type="match status" value="1"/>
</dbReference>
<organism evidence="3 4">
    <name type="scientific">Hermanssonia centrifuga</name>
    <dbReference type="NCBI Taxonomy" id="98765"/>
    <lineage>
        <taxon>Eukaryota</taxon>
        <taxon>Fungi</taxon>
        <taxon>Dikarya</taxon>
        <taxon>Basidiomycota</taxon>
        <taxon>Agaricomycotina</taxon>
        <taxon>Agaricomycetes</taxon>
        <taxon>Polyporales</taxon>
        <taxon>Meruliaceae</taxon>
        <taxon>Hermanssonia</taxon>
    </lineage>
</organism>
<dbReference type="SMART" id="SM00456">
    <property type="entry name" value="WW"/>
    <property type="match status" value="1"/>
</dbReference>
<proteinExistence type="predicted"/>
<dbReference type="EMBL" id="SGPJ01000055">
    <property type="protein sequence ID" value="THH00272.1"/>
    <property type="molecule type" value="Genomic_DNA"/>
</dbReference>
<sequence length="299" mass="31733">MTTTTTQSSSSPSSPSHPPEPLDNQNNPSTSDDSRVEQGESAIAATANDPSLVPEADQESKNNNNAKSGNVGKSDPTKSTSPDEGGEASGSTAATPATANESGTGTPAAGDWQAIWSPLHNTYYFYNAATQETTWTNPLEQSSTSSSTSTSTPAAPADEAQPSTSASASTPASLASMYALQQAAADQGIDPSLAFLDPSLAAGPSNPAAFTYTAKFNARTGTFTRPDGRDPTHLSEYERAKRMSEAYFDVGAWEQDVEARNAEEEAEGKKRKRPTKKDLERFKEQKRLKKIAKTAWLRT</sequence>
<dbReference type="Pfam" id="PF00397">
    <property type="entry name" value="WW"/>
    <property type="match status" value="1"/>
</dbReference>
<keyword evidence="4" id="KW-1185">Reference proteome</keyword>
<feature type="region of interest" description="Disordered" evidence="1">
    <location>
        <begin position="137"/>
        <end position="168"/>
    </location>
</feature>
<gene>
    <name evidence="3" type="ORF">EW026_g2233</name>
</gene>
<feature type="compositionally biased region" description="Basic and acidic residues" evidence="1">
    <location>
        <begin position="276"/>
        <end position="285"/>
    </location>
</feature>
<dbReference type="Proteomes" id="UP000309038">
    <property type="component" value="Unassembled WGS sequence"/>
</dbReference>
<name>A0A4S4KNX6_9APHY</name>
<dbReference type="SUPFAM" id="SSF51045">
    <property type="entry name" value="WW domain"/>
    <property type="match status" value="1"/>
</dbReference>
<reference evidence="3 4" key="1">
    <citation type="submission" date="2019-02" db="EMBL/GenBank/DDBJ databases">
        <title>Genome sequencing of the rare red list fungi Phlebia centrifuga.</title>
        <authorList>
            <person name="Buettner E."/>
            <person name="Kellner H."/>
        </authorList>
    </citation>
    <scope>NUCLEOTIDE SEQUENCE [LARGE SCALE GENOMIC DNA]</scope>
    <source>
        <strain evidence="3 4">DSM 108282</strain>
    </source>
</reference>
<dbReference type="AlphaFoldDB" id="A0A4S4KNX6"/>
<evidence type="ECO:0000313" key="4">
    <source>
        <dbReference type="Proteomes" id="UP000309038"/>
    </source>
</evidence>
<accession>A0A4S4KNX6</accession>
<protein>
    <recommendedName>
        <fullName evidence="2">WW domain-containing protein</fullName>
    </recommendedName>
</protein>
<evidence type="ECO:0000313" key="3">
    <source>
        <dbReference type="EMBL" id="THH00272.1"/>
    </source>
</evidence>
<dbReference type="InterPro" id="IPR001202">
    <property type="entry name" value="WW_dom"/>
</dbReference>
<dbReference type="PROSITE" id="PS50020">
    <property type="entry name" value="WW_DOMAIN_2"/>
    <property type="match status" value="1"/>
</dbReference>
<dbReference type="Gene3D" id="2.20.70.10">
    <property type="match status" value="1"/>
</dbReference>
<evidence type="ECO:0000259" key="2">
    <source>
        <dbReference type="PROSITE" id="PS50020"/>
    </source>
</evidence>
<feature type="compositionally biased region" description="Low complexity" evidence="1">
    <location>
        <begin position="142"/>
        <end position="152"/>
    </location>
</feature>
<feature type="domain" description="WW" evidence="2">
    <location>
        <begin position="106"/>
        <end position="140"/>
    </location>
</feature>
<feature type="region of interest" description="Disordered" evidence="1">
    <location>
        <begin position="259"/>
        <end position="285"/>
    </location>
</feature>
<feature type="region of interest" description="Disordered" evidence="1">
    <location>
        <begin position="1"/>
        <end position="111"/>
    </location>
</feature>
<feature type="compositionally biased region" description="Low complexity" evidence="1">
    <location>
        <begin position="89"/>
        <end position="99"/>
    </location>
</feature>